<accession>A0A1H1VMP7</accession>
<keyword evidence="5" id="KW-1185">Reference proteome</keyword>
<reference evidence="5" key="1">
    <citation type="submission" date="2016-10" db="EMBL/GenBank/DDBJ databases">
        <authorList>
            <person name="Varghese N."/>
            <person name="Submissions S."/>
        </authorList>
    </citation>
    <scope>NUCLEOTIDE SEQUENCE [LARGE SCALE GENOMIC DNA]</scope>
    <source>
        <strain evidence="5">2SM5</strain>
    </source>
</reference>
<name>A0A1H1VMP7_9GAMM</name>
<dbReference type="EMBL" id="LT629748">
    <property type="protein sequence ID" value="SDS86168.1"/>
    <property type="molecule type" value="Genomic_DNA"/>
</dbReference>
<protein>
    <submittedName>
        <fullName evidence="4">Regulator of sigma D</fullName>
    </submittedName>
</protein>
<evidence type="ECO:0000256" key="3">
    <source>
        <dbReference type="RuleBase" id="RU004409"/>
    </source>
</evidence>
<evidence type="ECO:0000313" key="4">
    <source>
        <dbReference type="EMBL" id="SDS86168.1"/>
    </source>
</evidence>
<sequence length="162" mass="18838">MLERCRTAQERWGGVDDLIDRWLTERKKLVEHYIALRDREDPGASTQQLLNNFCSCLLDYASAGHFAVYEQLVRGAEEAGDERALDLTRQVIPRIETITQFAVIFNDYYGPKHTRALKLDIMHSRLLKLGGLLLERFELEDCLIEVMHNAYRNTHEAIETME</sequence>
<comment type="similarity">
    <text evidence="3">Belongs to the Rsd/AlgQ family.</text>
</comment>
<evidence type="ECO:0000256" key="2">
    <source>
        <dbReference type="ARBA" id="ARBA00023163"/>
    </source>
</evidence>
<dbReference type="InterPro" id="IPR038309">
    <property type="entry name" value="Rsd/AlgQ_sf"/>
</dbReference>
<dbReference type="Gene3D" id="1.20.120.1370">
    <property type="entry name" value="Regulator of RNA polymerase sigma(70) subunit, domain 4"/>
    <property type="match status" value="1"/>
</dbReference>
<evidence type="ECO:0000256" key="1">
    <source>
        <dbReference type="ARBA" id="ARBA00023015"/>
    </source>
</evidence>
<gene>
    <name evidence="4" type="ORF">SAMN05216198_2982</name>
</gene>
<dbReference type="OrthoDB" id="5567237at2"/>
<dbReference type="GO" id="GO:0006355">
    <property type="term" value="P:regulation of DNA-templated transcription"/>
    <property type="evidence" value="ECO:0007669"/>
    <property type="project" value="InterPro"/>
</dbReference>
<dbReference type="STRING" id="797277.SAMN05216198_2982"/>
<evidence type="ECO:0000313" key="5">
    <source>
        <dbReference type="Proteomes" id="UP000243426"/>
    </source>
</evidence>
<proteinExistence type="inferred from homology"/>
<keyword evidence="2 3" id="KW-0804">Transcription</keyword>
<dbReference type="RefSeq" id="WP_090274597.1">
    <property type="nucleotide sequence ID" value="NZ_LT629748.1"/>
</dbReference>
<dbReference type="Pfam" id="PF04353">
    <property type="entry name" value="Rsd_AlgQ"/>
    <property type="match status" value="1"/>
</dbReference>
<dbReference type="PIRSF" id="PIRSF016548">
    <property type="entry name" value="Rsd_AlgQ"/>
    <property type="match status" value="1"/>
</dbReference>
<dbReference type="NCBIfam" id="NF008723">
    <property type="entry name" value="PRK11718.1"/>
    <property type="match status" value="1"/>
</dbReference>
<keyword evidence="1 3" id="KW-0805">Transcription regulation</keyword>
<dbReference type="InterPro" id="IPR007448">
    <property type="entry name" value="Sigma70_reg_Rsd_AlgQ"/>
</dbReference>
<organism evidence="4 5">
    <name type="scientific">Halopseudomonas litoralis</name>
    <dbReference type="NCBI Taxonomy" id="797277"/>
    <lineage>
        <taxon>Bacteria</taxon>
        <taxon>Pseudomonadati</taxon>
        <taxon>Pseudomonadota</taxon>
        <taxon>Gammaproteobacteria</taxon>
        <taxon>Pseudomonadales</taxon>
        <taxon>Pseudomonadaceae</taxon>
        <taxon>Halopseudomonas</taxon>
    </lineage>
</organism>
<dbReference type="AlphaFoldDB" id="A0A1H1VMP7"/>
<dbReference type="Proteomes" id="UP000243426">
    <property type="component" value="Chromosome I"/>
</dbReference>